<dbReference type="PANTHER" id="PTHR31896:SF64">
    <property type="entry name" value="TRICHOTHECENE 3-O-ACETYLTRANSFERASE"/>
    <property type="match status" value="1"/>
</dbReference>
<name>A0AA38CHW6_TAXCH</name>
<gene>
    <name evidence="2" type="ORF">KI387_028970</name>
</gene>
<evidence type="ECO:0000256" key="1">
    <source>
        <dbReference type="ARBA" id="ARBA00022679"/>
    </source>
</evidence>
<sequence length="59" mass="6475">GHFKPLLAGQVTKLKDGIALAITVNHSVADGTSIWHFVRSWAQLCKESSNIPLLPLHTR</sequence>
<dbReference type="Pfam" id="PF02458">
    <property type="entry name" value="Transferase"/>
    <property type="match status" value="1"/>
</dbReference>
<dbReference type="GO" id="GO:0016740">
    <property type="term" value="F:transferase activity"/>
    <property type="evidence" value="ECO:0007669"/>
    <property type="project" value="UniProtKB-KW"/>
</dbReference>
<keyword evidence="1" id="KW-0808">Transferase</keyword>
<dbReference type="InterPro" id="IPR051283">
    <property type="entry name" value="Sec_Metabolite_Acyltrans"/>
</dbReference>
<protein>
    <submittedName>
        <fullName evidence="2">Uncharacterized protein</fullName>
    </submittedName>
</protein>
<dbReference type="InterPro" id="IPR023213">
    <property type="entry name" value="CAT-like_dom_sf"/>
</dbReference>
<evidence type="ECO:0000313" key="3">
    <source>
        <dbReference type="Proteomes" id="UP000824469"/>
    </source>
</evidence>
<dbReference type="Gene3D" id="3.30.559.10">
    <property type="entry name" value="Chloramphenicol acetyltransferase-like domain"/>
    <property type="match status" value="1"/>
</dbReference>
<evidence type="ECO:0000313" key="2">
    <source>
        <dbReference type="EMBL" id="KAH9297288.1"/>
    </source>
</evidence>
<dbReference type="Proteomes" id="UP000824469">
    <property type="component" value="Unassembled WGS sequence"/>
</dbReference>
<proteinExistence type="predicted"/>
<dbReference type="AlphaFoldDB" id="A0AA38CHW6"/>
<dbReference type="SUPFAM" id="SSF52777">
    <property type="entry name" value="CoA-dependent acyltransferases"/>
    <property type="match status" value="1"/>
</dbReference>
<feature type="non-terminal residue" evidence="2">
    <location>
        <position position="59"/>
    </location>
</feature>
<organism evidence="2 3">
    <name type="scientific">Taxus chinensis</name>
    <name type="common">Chinese yew</name>
    <name type="synonym">Taxus wallichiana var. chinensis</name>
    <dbReference type="NCBI Taxonomy" id="29808"/>
    <lineage>
        <taxon>Eukaryota</taxon>
        <taxon>Viridiplantae</taxon>
        <taxon>Streptophyta</taxon>
        <taxon>Embryophyta</taxon>
        <taxon>Tracheophyta</taxon>
        <taxon>Spermatophyta</taxon>
        <taxon>Pinopsida</taxon>
        <taxon>Pinidae</taxon>
        <taxon>Conifers II</taxon>
        <taxon>Cupressales</taxon>
        <taxon>Taxaceae</taxon>
        <taxon>Taxus</taxon>
    </lineage>
</organism>
<keyword evidence="3" id="KW-1185">Reference proteome</keyword>
<reference evidence="2 3" key="1">
    <citation type="journal article" date="2021" name="Nat. Plants">
        <title>The Taxus genome provides insights into paclitaxel biosynthesis.</title>
        <authorList>
            <person name="Xiong X."/>
            <person name="Gou J."/>
            <person name="Liao Q."/>
            <person name="Li Y."/>
            <person name="Zhou Q."/>
            <person name="Bi G."/>
            <person name="Li C."/>
            <person name="Du R."/>
            <person name="Wang X."/>
            <person name="Sun T."/>
            <person name="Guo L."/>
            <person name="Liang H."/>
            <person name="Lu P."/>
            <person name="Wu Y."/>
            <person name="Zhang Z."/>
            <person name="Ro D.K."/>
            <person name="Shang Y."/>
            <person name="Huang S."/>
            <person name="Yan J."/>
        </authorList>
    </citation>
    <scope>NUCLEOTIDE SEQUENCE [LARGE SCALE GENOMIC DNA]</scope>
    <source>
        <strain evidence="2">Ta-2019</strain>
    </source>
</reference>
<feature type="non-terminal residue" evidence="2">
    <location>
        <position position="1"/>
    </location>
</feature>
<dbReference type="EMBL" id="JAHRHJ020000010">
    <property type="protein sequence ID" value="KAH9297288.1"/>
    <property type="molecule type" value="Genomic_DNA"/>
</dbReference>
<accession>A0AA38CHW6</accession>
<comment type="caution">
    <text evidence="2">The sequence shown here is derived from an EMBL/GenBank/DDBJ whole genome shotgun (WGS) entry which is preliminary data.</text>
</comment>
<dbReference type="PANTHER" id="PTHR31896">
    <property type="entry name" value="FAMILY REGULATORY PROTEIN, PUTATIVE (AFU_ORTHOLOGUE AFUA_3G14730)-RELATED"/>
    <property type="match status" value="1"/>
</dbReference>